<dbReference type="Pfam" id="PF00585">
    <property type="entry name" value="Thr_dehydrat_C"/>
    <property type="match status" value="1"/>
</dbReference>
<dbReference type="InterPro" id="IPR036052">
    <property type="entry name" value="TrpB-like_PALP_sf"/>
</dbReference>
<sequence>MSVELNPAAIFRAGTRLRQVVRRTPLETSSRLSAELGVPVRLKREDLQVCRSYKVRGAYNLISGLDADERVRGVVCASAGNHAQGLAFACRELQIKGRVYLPANTPRQKRKRIATIGGEWVDPIIAGSSFDEASAASKADSEETGAVYVHPFDDPRTIAGQGTVGLEIAEQHDGPIDTVIVPVGGGGLIAGIVLWLKEHFPETRVVGAEPAGAASMRAAFDEGAPVKLPGVDTFVDGAAVGRVGDLGYQVARELVDELVAVPEGAVCTEMIELYQTEGIIAEPAGALASAAARMLERTPRGPVVCVVSGGNNDLSRYGEIVERSLLHEGLRHYFLVTFPQEPGALRHFLDDVLVDGQDIVAFEYVKKNNRETGPALVGIELDNADDLDDLLTRMKESPLQIEQVSPGSPLFSFLV</sequence>
<keyword evidence="9 11" id="KW-0100">Branched-chain amino acid biosynthesis</keyword>
<dbReference type="GO" id="GO:0009097">
    <property type="term" value="P:isoleucine biosynthetic process"/>
    <property type="evidence" value="ECO:0007669"/>
    <property type="project" value="UniProtKB-UniRule"/>
</dbReference>
<dbReference type="Gene3D" id="3.40.1020.10">
    <property type="entry name" value="Biosynthetic Threonine Deaminase, Domain 3"/>
    <property type="match status" value="1"/>
</dbReference>
<gene>
    <name evidence="11 13" type="primary">ilvA</name>
    <name evidence="13" type="ORF">EIL87_01680</name>
</gene>
<evidence type="ECO:0000256" key="6">
    <source>
        <dbReference type="ARBA" id="ARBA00022624"/>
    </source>
</evidence>
<reference evidence="13 14" key="1">
    <citation type="submission" date="2018-11" db="EMBL/GenBank/DDBJ databases">
        <title>Saccharopolyspora rhizosphaerae sp. nov., an actinomycete isolated from rhizosphere soil in Thailand.</title>
        <authorList>
            <person name="Intra B."/>
            <person name="Euanorasetr J."/>
            <person name="Take A."/>
            <person name="Inahashi Y."/>
            <person name="Mori M."/>
            <person name="Panbangred W."/>
            <person name="Matsumoto A."/>
        </authorList>
    </citation>
    <scope>NUCLEOTIDE SEQUENCE [LARGE SCALE GENOMIC DNA]</scope>
    <source>
        <strain evidence="13 14">H219</strain>
    </source>
</reference>
<evidence type="ECO:0000256" key="5">
    <source>
        <dbReference type="ARBA" id="ARBA00022605"/>
    </source>
</evidence>
<comment type="cofactor">
    <cofactor evidence="2 11">
        <name>pyridoxal 5'-phosphate</name>
        <dbReference type="ChEBI" id="CHEBI:597326"/>
    </cofactor>
</comment>
<dbReference type="GO" id="GO:0004794">
    <property type="term" value="F:threonine deaminase activity"/>
    <property type="evidence" value="ECO:0007669"/>
    <property type="project" value="UniProtKB-UniRule"/>
</dbReference>
<evidence type="ECO:0000256" key="3">
    <source>
        <dbReference type="ARBA" id="ARBA00004810"/>
    </source>
</evidence>
<comment type="subunit">
    <text evidence="11">Homotetramer.</text>
</comment>
<evidence type="ECO:0000256" key="1">
    <source>
        <dbReference type="ARBA" id="ARBA00001274"/>
    </source>
</evidence>
<organism evidence="13 14">
    <name type="scientific">Saccharopolyspora rhizosphaerae</name>
    <dbReference type="NCBI Taxonomy" id="2492662"/>
    <lineage>
        <taxon>Bacteria</taxon>
        <taxon>Bacillati</taxon>
        <taxon>Actinomycetota</taxon>
        <taxon>Actinomycetes</taxon>
        <taxon>Pseudonocardiales</taxon>
        <taxon>Pseudonocardiaceae</taxon>
        <taxon>Saccharopolyspora</taxon>
    </lineage>
</organism>
<comment type="pathway">
    <text evidence="3 11">Amino-acid biosynthesis; L-isoleucine biosynthesis; 2-oxobutanoate from L-threonine: step 1/1.</text>
</comment>
<evidence type="ECO:0000313" key="13">
    <source>
        <dbReference type="EMBL" id="RRO20611.1"/>
    </source>
</evidence>
<dbReference type="CDD" id="cd01562">
    <property type="entry name" value="Thr-dehyd"/>
    <property type="match status" value="1"/>
</dbReference>
<dbReference type="SUPFAM" id="SSF53686">
    <property type="entry name" value="Tryptophan synthase beta subunit-like PLP-dependent enzymes"/>
    <property type="match status" value="1"/>
</dbReference>
<dbReference type="GO" id="GO:0003941">
    <property type="term" value="F:L-serine ammonia-lyase activity"/>
    <property type="evidence" value="ECO:0007669"/>
    <property type="project" value="TreeGrafter"/>
</dbReference>
<dbReference type="GO" id="GO:0006565">
    <property type="term" value="P:L-serine catabolic process"/>
    <property type="evidence" value="ECO:0007669"/>
    <property type="project" value="TreeGrafter"/>
</dbReference>
<dbReference type="EMBL" id="RSAA01000001">
    <property type="protein sequence ID" value="RRO20611.1"/>
    <property type="molecule type" value="Genomic_DNA"/>
</dbReference>
<evidence type="ECO:0000256" key="2">
    <source>
        <dbReference type="ARBA" id="ARBA00001933"/>
    </source>
</evidence>
<dbReference type="SUPFAM" id="SSF55021">
    <property type="entry name" value="ACT-like"/>
    <property type="match status" value="1"/>
</dbReference>
<accession>A0A426K5D0</accession>
<evidence type="ECO:0000256" key="8">
    <source>
        <dbReference type="ARBA" id="ARBA00023239"/>
    </source>
</evidence>
<dbReference type="InterPro" id="IPR038110">
    <property type="entry name" value="TD_ACT-like_sf"/>
</dbReference>
<name>A0A426K5D0_9PSEU</name>
<feature type="domain" description="ACT-like" evidence="12">
    <location>
        <begin position="332"/>
        <end position="406"/>
    </location>
</feature>
<dbReference type="InterPro" id="IPR045865">
    <property type="entry name" value="ACT-like_dom_sf"/>
</dbReference>
<proteinExistence type="inferred from homology"/>
<evidence type="ECO:0000256" key="10">
    <source>
        <dbReference type="ARBA" id="ARBA00025527"/>
    </source>
</evidence>
<dbReference type="PANTHER" id="PTHR48078:SF11">
    <property type="entry name" value="THREONINE DEHYDRATASE, MITOCHONDRIAL"/>
    <property type="match status" value="1"/>
</dbReference>
<protein>
    <recommendedName>
        <fullName evidence="11">L-threonine dehydratase</fullName>
        <ecNumber evidence="11">4.3.1.19</ecNumber>
    </recommendedName>
    <alternativeName>
        <fullName evidence="11">Threonine deaminase</fullName>
    </alternativeName>
</protein>
<evidence type="ECO:0000256" key="11">
    <source>
        <dbReference type="RuleBase" id="RU362012"/>
    </source>
</evidence>
<comment type="function">
    <text evidence="10 11">Catalyzes the anaerobic formation of alpha-ketobutyrate and ammonia from threonine in a two-step reaction. The first step involved a dehydration of threonine and a production of enamine intermediates (aminocrotonate), which tautomerizes to its imine form (iminobutyrate). Both intermediates are unstable and short-lived. The second step is the nonenzymatic hydrolysis of the enamine/imine intermediates to form 2-ketobutyrate and free ammonia. In the low water environment of the cell, the second step is accelerated by RidA.</text>
</comment>
<dbReference type="OrthoDB" id="4408011at2"/>
<dbReference type="InterPro" id="IPR001926">
    <property type="entry name" value="TrpB-like_PALP"/>
</dbReference>
<dbReference type="InterPro" id="IPR050147">
    <property type="entry name" value="Ser/Thr_Dehydratase"/>
</dbReference>
<dbReference type="AlphaFoldDB" id="A0A426K5D0"/>
<dbReference type="UniPathway" id="UPA00047">
    <property type="reaction ID" value="UER00054"/>
</dbReference>
<keyword evidence="14" id="KW-1185">Reference proteome</keyword>
<dbReference type="InterPro" id="IPR001721">
    <property type="entry name" value="TD_ACT-like"/>
</dbReference>
<dbReference type="InterPro" id="IPR011820">
    <property type="entry name" value="IlvA"/>
</dbReference>
<comment type="caution">
    <text evidence="13">The sequence shown here is derived from an EMBL/GenBank/DDBJ whole genome shotgun (WGS) entry which is preliminary data.</text>
</comment>
<evidence type="ECO:0000256" key="4">
    <source>
        <dbReference type="ARBA" id="ARBA00010869"/>
    </source>
</evidence>
<keyword evidence="5 11" id="KW-0028">Amino-acid biosynthesis</keyword>
<dbReference type="NCBIfam" id="NF006390">
    <property type="entry name" value="PRK08639.1"/>
    <property type="match status" value="1"/>
</dbReference>
<evidence type="ECO:0000259" key="12">
    <source>
        <dbReference type="PROSITE" id="PS51672"/>
    </source>
</evidence>
<dbReference type="FunFam" id="3.40.50.1100:FF:000005">
    <property type="entry name" value="Threonine dehydratase catabolic"/>
    <property type="match status" value="1"/>
</dbReference>
<dbReference type="Pfam" id="PF00291">
    <property type="entry name" value="PALP"/>
    <property type="match status" value="1"/>
</dbReference>
<evidence type="ECO:0000256" key="9">
    <source>
        <dbReference type="ARBA" id="ARBA00023304"/>
    </source>
</evidence>
<dbReference type="PANTHER" id="PTHR48078">
    <property type="entry name" value="THREONINE DEHYDRATASE, MITOCHONDRIAL-RELATED"/>
    <property type="match status" value="1"/>
</dbReference>
<dbReference type="RefSeq" id="WP_125088316.1">
    <property type="nucleotide sequence ID" value="NZ_RSAA01000001.1"/>
</dbReference>
<dbReference type="Gene3D" id="3.40.50.1100">
    <property type="match status" value="2"/>
</dbReference>
<comment type="similarity">
    <text evidence="4 11">Belongs to the serine/threonine dehydratase family.</text>
</comment>
<evidence type="ECO:0000256" key="7">
    <source>
        <dbReference type="ARBA" id="ARBA00022898"/>
    </source>
</evidence>
<dbReference type="NCBIfam" id="TIGR02079">
    <property type="entry name" value="THD1"/>
    <property type="match status" value="1"/>
</dbReference>
<evidence type="ECO:0000313" key="14">
    <source>
        <dbReference type="Proteomes" id="UP000274515"/>
    </source>
</evidence>
<dbReference type="EC" id="4.3.1.19" evidence="11"/>
<dbReference type="Proteomes" id="UP000274515">
    <property type="component" value="Unassembled WGS sequence"/>
</dbReference>
<comment type="catalytic activity">
    <reaction evidence="1 11">
        <text>L-threonine = 2-oxobutanoate + NH4(+)</text>
        <dbReference type="Rhea" id="RHEA:22108"/>
        <dbReference type="ChEBI" id="CHEBI:16763"/>
        <dbReference type="ChEBI" id="CHEBI:28938"/>
        <dbReference type="ChEBI" id="CHEBI:57926"/>
        <dbReference type="EC" id="4.3.1.19"/>
    </reaction>
</comment>
<keyword evidence="8 11" id="KW-0456">Lyase</keyword>
<keyword evidence="6 11" id="KW-0412">Isoleucine biosynthesis</keyword>
<dbReference type="PROSITE" id="PS51672">
    <property type="entry name" value="ACT_LIKE"/>
    <property type="match status" value="1"/>
</dbReference>
<keyword evidence="7 11" id="KW-0663">Pyridoxal phosphate</keyword>
<dbReference type="GO" id="GO:0006567">
    <property type="term" value="P:L-threonine catabolic process"/>
    <property type="evidence" value="ECO:0007669"/>
    <property type="project" value="TreeGrafter"/>
</dbReference>